<dbReference type="Proteomes" id="UP000257109">
    <property type="component" value="Unassembled WGS sequence"/>
</dbReference>
<dbReference type="AlphaFoldDB" id="A0A371HKM2"/>
<comment type="caution">
    <text evidence="1">The sequence shown here is derived from an EMBL/GenBank/DDBJ whole genome shotgun (WGS) entry which is preliminary data.</text>
</comment>
<proteinExistence type="predicted"/>
<sequence>MVTMFVDTLHLPFFKKMVGNMSSNFADLLLIGERVEVRMKKGRIVPEATTSHTSESYDSMEEEGIATSNLLLHEPAQTCKKKNYKVEF</sequence>
<accession>A0A371HKM2</accession>
<dbReference type="OrthoDB" id="1750196at2759"/>
<name>A0A371HKM2_MUCPR</name>
<protein>
    <submittedName>
        <fullName evidence="1">Uncharacterized protein</fullName>
    </submittedName>
</protein>
<keyword evidence="2" id="KW-1185">Reference proteome</keyword>
<organism evidence="1 2">
    <name type="scientific">Mucuna pruriens</name>
    <name type="common">Velvet bean</name>
    <name type="synonym">Dolichos pruriens</name>
    <dbReference type="NCBI Taxonomy" id="157652"/>
    <lineage>
        <taxon>Eukaryota</taxon>
        <taxon>Viridiplantae</taxon>
        <taxon>Streptophyta</taxon>
        <taxon>Embryophyta</taxon>
        <taxon>Tracheophyta</taxon>
        <taxon>Spermatophyta</taxon>
        <taxon>Magnoliopsida</taxon>
        <taxon>eudicotyledons</taxon>
        <taxon>Gunneridae</taxon>
        <taxon>Pentapetalae</taxon>
        <taxon>rosids</taxon>
        <taxon>fabids</taxon>
        <taxon>Fabales</taxon>
        <taxon>Fabaceae</taxon>
        <taxon>Papilionoideae</taxon>
        <taxon>50 kb inversion clade</taxon>
        <taxon>NPAAA clade</taxon>
        <taxon>indigoferoid/millettioid clade</taxon>
        <taxon>Phaseoleae</taxon>
        <taxon>Mucuna</taxon>
    </lineage>
</organism>
<reference evidence="1" key="1">
    <citation type="submission" date="2018-05" db="EMBL/GenBank/DDBJ databases">
        <title>Draft genome of Mucuna pruriens seed.</title>
        <authorList>
            <person name="Nnadi N.E."/>
            <person name="Vos R."/>
            <person name="Hasami M.H."/>
            <person name="Devisetty U.K."/>
            <person name="Aguiy J.C."/>
        </authorList>
    </citation>
    <scope>NUCLEOTIDE SEQUENCE [LARGE SCALE GENOMIC DNA]</scope>
    <source>
        <strain evidence="1">JCA_2017</strain>
    </source>
</reference>
<evidence type="ECO:0000313" key="1">
    <source>
        <dbReference type="EMBL" id="RDY03351.1"/>
    </source>
</evidence>
<feature type="non-terminal residue" evidence="1">
    <location>
        <position position="1"/>
    </location>
</feature>
<dbReference type="EMBL" id="QJKJ01002321">
    <property type="protein sequence ID" value="RDY03351.1"/>
    <property type="molecule type" value="Genomic_DNA"/>
</dbReference>
<gene>
    <name evidence="1" type="ORF">CR513_13073</name>
</gene>
<evidence type="ECO:0000313" key="2">
    <source>
        <dbReference type="Proteomes" id="UP000257109"/>
    </source>
</evidence>